<dbReference type="EMBL" id="KN642490">
    <property type="protein sequence ID" value="KHN45258.1"/>
    <property type="molecule type" value="Genomic_DNA"/>
</dbReference>
<proteinExistence type="predicted"/>
<protein>
    <submittedName>
        <fullName evidence="1">Uncharacterized protein</fullName>
    </submittedName>
</protein>
<organism evidence="1">
    <name type="scientific">Glycine soja</name>
    <name type="common">Wild soybean</name>
    <dbReference type="NCBI Taxonomy" id="3848"/>
    <lineage>
        <taxon>Eukaryota</taxon>
        <taxon>Viridiplantae</taxon>
        <taxon>Streptophyta</taxon>
        <taxon>Embryophyta</taxon>
        <taxon>Tracheophyta</taxon>
        <taxon>Spermatophyta</taxon>
        <taxon>Magnoliopsida</taxon>
        <taxon>eudicotyledons</taxon>
        <taxon>Gunneridae</taxon>
        <taxon>Pentapetalae</taxon>
        <taxon>rosids</taxon>
        <taxon>fabids</taxon>
        <taxon>Fabales</taxon>
        <taxon>Fabaceae</taxon>
        <taxon>Papilionoideae</taxon>
        <taxon>50 kb inversion clade</taxon>
        <taxon>NPAAA clade</taxon>
        <taxon>indigoferoid/millettioid clade</taxon>
        <taxon>Phaseoleae</taxon>
        <taxon>Glycine</taxon>
        <taxon>Glycine subgen. Soja</taxon>
    </lineage>
</organism>
<sequence length="82" mass="9540">MLRERPTPPIFQFNKILGSLVKNKHYQINLAFSVLAGILKIGYHPDTITFNTPLVARLRKHCTFMTKWQLKDLSWTKLVMGL</sequence>
<gene>
    <name evidence="1" type="ORF">glysoja_041944</name>
</gene>
<accession>A0A0B2SKA5</accession>
<dbReference type="Proteomes" id="UP000053555">
    <property type="component" value="Unassembled WGS sequence"/>
</dbReference>
<evidence type="ECO:0000313" key="1">
    <source>
        <dbReference type="EMBL" id="KHN45258.1"/>
    </source>
</evidence>
<dbReference type="AlphaFoldDB" id="A0A0B2SKA5"/>
<reference evidence="1" key="1">
    <citation type="submission" date="2014-07" db="EMBL/GenBank/DDBJ databases">
        <title>Identification of a novel salt tolerance gene in wild soybean by whole-genome sequencing.</title>
        <authorList>
            <person name="Lam H.-M."/>
            <person name="Qi X."/>
            <person name="Li M.-W."/>
            <person name="Liu X."/>
            <person name="Xie M."/>
            <person name="Ni M."/>
            <person name="Xu X."/>
        </authorList>
    </citation>
    <scope>NUCLEOTIDE SEQUENCE [LARGE SCALE GENOMIC DNA]</scope>
    <source>
        <tissue evidence="1">Root</tissue>
    </source>
</reference>
<name>A0A0B2SKA5_GLYSO</name>